<name>A0A1R4FR98_BREDI</name>
<dbReference type="Pfam" id="PF04655">
    <property type="entry name" value="APH_6_hur"/>
    <property type="match status" value="1"/>
</dbReference>
<dbReference type="AlphaFoldDB" id="A0A1R4FR98"/>
<dbReference type="GO" id="GO:0005737">
    <property type="term" value="C:cytoplasm"/>
    <property type="evidence" value="ECO:0007669"/>
    <property type="project" value="UniProtKB-SubCell"/>
</dbReference>
<accession>A0A1R4FR98</accession>
<comment type="catalytic activity">
    <reaction evidence="5">
        <text>3'-dephospho-CoA + ATP = ADP + CoA + H(+)</text>
        <dbReference type="Rhea" id="RHEA:18245"/>
        <dbReference type="ChEBI" id="CHEBI:15378"/>
        <dbReference type="ChEBI" id="CHEBI:30616"/>
        <dbReference type="ChEBI" id="CHEBI:57287"/>
        <dbReference type="ChEBI" id="CHEBI:57328"/>
        <dbReference type="ChEBI" id="CHEBI:456216"/>
        <dbReference type="EC" id="2.7.1.24"/>
    </reaction>
</comment>
<evidence type="ECO:0000256" key="2">
    <source>
        <dbReference type="ARBA" id="ARBA00022741"/>
    </source>
</evidence>
<dbReference type="Proteomes" id="UP000195766">
    <property type="component" value="Unassembled WGS sequence"/>
</dbReference>
<dbReference type="OrthoDB" id="9812943at2"/>
<dbReference type="GO" id="GO:0004140">
    <property type="term" value="F:dephospho-CoA kinase activity"/>
    <property type="evidence" value="ECO:0007669"/>
    <property type="project" value="UniProtKB-UniRule"/>
</dbReference>
<dbReference type="Gene3D" id="3.40.50.300">
    <property type="entry name" value="P-loop containing nucleotide triphosphate hydrolases"/>
    <property type="match status" value="1"/>
</dbReference>
<dbReference type="Pfam" id="PF01121">
    <property type="entry name" value="CoaE"/>
    <property type="match status" value="1"/>
</dbReference>
<comment type="pathway">
    <text evidence="5">Cofactor biosynthesis; coenzyme A biosynthesis; CoA from (R)-pantothenate: step 5/5.</text>
</comment>
<comment type="subcellular location">
    <subcellularLocation>
        <location evidence="5">Cytoplasm</location>
    </subcellularLocation>
</comment>
<organism evidence="7 8">
    <name type="scientific">Brevundimonas diminuta 3F5N</name>
    <dbReference type="NCBI Taxonomy" id="1255603"/>
    <lineage>
        <taxon>Bacteria</taxon>
        <taxon>Pseudomonadati</taxon>
        <taxon>Pseudomonadota</taxon>
        <taxon>Alphaproteobacteria</taxon>
        <taxon>Caulobacterales</taxon>
        <taxon>Caulobacteraceae</taxon>
        <taxon>Brevundimonas</taxon>
    </lineage>
</organism>
<keyword evidence="5" id="KW-0963">Cytoplasm</keyword>
<dbReference type="GO" id="GO:0019748">
    <property type="term" value="P:secondary metabolic process"/>
    <property type="evidence" value="ECO:0007669"/>
    <property type="project" value="InterPro"/>
</dbReference>
<dbReference type="PANTHER" id="PTHR10695:SF46">
    <property type="entry name" value="BIFUNCTIONAL COENZYME A SYNTHASE-RELATED"/>
    <property type="match status" value="1"/>
</dbReference>
<gene>
    <name evidence="5" type="primary">coaE</name>
    <name evidence="7" type="ORF">FM111_06410</name>
</gene>
<dbReference type="PANTHER" id="PTHR10695">
    <property type="entry name" value="DEPHOSPHO-COA KINASE-RELATED"/>
    <property type="match status" value="1"/>
</dbReference>
<keyword evidence="3 5" id="KW-0067">ATP-binding</keyword>
<comment type="similarity">
    <text evidence="1 5">Belongs to the CoaE family.</text>
</comment>
<dbReference type="InterPro" id="IPR006748">
    <property type="entry name" value="NH2Glyco/OHUrea_AB-resist_kin"/>
</dbReference>
<keyword evidence="2 5" id="KW-0547">Nucleotide-binding</keyword>
<proteinExistence type="inferred from homology"/>
<dbReference type="Gene3D" id="3.90.1200.10">
    <property type="match status" value="1"/>
</dbReference>
<evidence type="ECO:0000256" key="1">
    <source>
        <dbReference type="ARBA" id="ARBA00009018"/>
    </source>
</evidence>
<evidence type="ECO:0000256" key="3">
    <source>
        <dbReference type="ARBA" id="ARBA00022840"/>
    </source>
</evidence>
<dbReference type="NCBIfam" id="TIGR00152">
    <property type="entry name" value="dephospho-CoA kinase"/>
    <property type="match status" value="1"/>
</dbReference>
<dbReference type="InterPro" id="IPR027417">
    <property type="entry name" value="P-loop_NTPase"/>
</dbReference>
<protein>
    <recommendedName>
        <fullName evidence="5 6">Dephospho-CoA kinase</fullName>
        <ecNumber evidence="5 6">2.7.1.24</ecNumber>
    </recommendedName>
    <alternativeName>
        <fullName evidence="5">Dephosphocoenzyme A kinase</fullName>
    </alternativeName>
</protein>
<keyword evidence="5 7" id="KW-0808">Transferase</keyword>
<sequence length="467" mass="49429">MIVLGLTGSIGMGKSTTARMFADEGAVVWDADAAVHRLYGPGGAAVAPLSQAFPGVVVDGAVDRPRLAEALGRDEAAFQRLEAIVHPLVAADRAEALKAAAEGGAGLMLVDIPLLFETGGDAFVDAVAVVTADAEVQAQRVLARPGMTRERFDAIQARQTPDAEKRARADFLIDTGHGLDAARDQVRAVVAKVLEPNWKPAPPSAWGLGRLSLLAEGVGGTVWRAVAADGRTSVTKRVSPQAAPDALHALAWLRWRAGSGAIRLLGAQGPWQWLEDAGDRTLAAVLESEGDDAATRIAADVLRALHAPSDRPAEGLQKMEDRFAALRLEAANQGGLFAEADAMAAGLMAEGAPIRPLHGDLHHDNILHGPRGWLAIDPHGVLGDPAYDAANLLYNPLERQDLRTDPERARRLAETLGPAVGRPAQAVMAWGFCHACLSAAWHLEDENHEEAERSQAVARAIRRALEG</sequence>
<reference evidence="7 8" key="1">
    <citation type="submission" date="2017-02" db="EMBL/GenBank/DDBJ databases">
        <authorList>
            <person name="Peterson S.W."/>
        </authorList>
    </citation>
    <scope>NUCLEOTIDE SEQUENCE [LARGE SCALE GENOMIC DNA]</scope>
    <source>
        <strain evidence="7 8">3F5N</strain>
    </source>
</reference>
<dbReference type="SUPFAM" id="SSF56112">
    <property type="entry name" value="Protein kinase-like (PK-like)"/>
    <property type="match status" value="1"/>
</dbReference>
<evidence type="ECO:0000313" key="7">
    <source>
        <dbReference type="EMBL" id="SJM58337.1"/>
    </source>
</evidence>
<keyword evidence="4 5" id="KW-0173">Coenzyme A biosynthesis</keyword>
<dbReference type="SUPFAM" id="SSF52540">
    <property type="entry name" value="P-loop containing nucleoside triphosphate hydrolases"/>
    <property type="match status" value="1"/>
</dbReference>
<dbReference type="InterPro" id="IPR001977">
    <property type="entry name" value="Depp_CoAkinase"/>
</dbReference>
<dbReference type="HAMAP" id="MF_00376">
    <property type="entry name" value="Dephospho_CoA_kinase"/>
    <property type="match status" value="1"/>
</dbReference>
<evidence type="ECO:0000313" key="8">
    <source>
        <dbReference type="Proteomes" id="UP000195766"/>
    </source>
</evidence>
<dbReference type="CDD" id="cd02022">
    <property type="entry name" value="DPCK"/>
    <property type="match status" value="1"/>
</dbReference>
<evidence type="ECO:0000256" key="4">
    <source>
        <dbReference type="ARBA" id="ARBA00022993"/>
    </source>
</evidence>
<comment type="function">
    <text evidence="5">Catalyzes the phosphorylation of the 3'-hydroxyl group of dephosphocoenzyme A to form coenzyme A.</text>
</comment>
<evidence type="ECO:0000256" key="5">
    <source>
        <dbReference type="HAMAP-Rule" id="MF_00376"/>
    </source>
</evidence>
<evidence type="ECO:0000256" key="6">
    <source>
        <dbReference type="NCBIfam" id="TIGR00152"/>
    </source>
</evidence>
<dbReference type="EC" id="2.7.1.24" evidence="5 6"/>
<dbReference type="GO" id="GO:0015937">
    <property type="term" value="P:coenzyme A biosynthetic process"/>
    <property type="evidence" value="ECO:0007669"/>
    <property type="project" value="UniProtKB-UniRule"/>
</dbReference>
<dbReference type="GO" id="GO:0005524">
    <property type="term" value="F:ATP binding"/>
    <property type="evidence" value="ECO:0007669"/>
    <property type="project" value="UniProtKB-UniRule"/>
</dbReference>
<feature type="binding site" evidence="5">
    <location>
        <begin position="11"/>
        <end position="16"/>
    </location>
    <ligand>
        <name>ATP</name>
        <dbReference type="ChEBI" id="CHEBI:30616"/>
    </ligand>
</feature>
<dbReference type="PROSITE" id="PS51219">
    <property type="entry name" value="DPCK"/>
    <property type="match status" value="1"/>
</dbReference>
<dbReference type="EMBL" id="FUIE01000035">
    <property type="protein sequence ID" value="SJM58337.1"/>
    <property type="molecule type" value="Genomic_DNA"/>
</dbReference>
<keyword evidence="5 7" id="KW-0418">Kinase</keyword>
<dbReference type="InterPro" id="IPR011009">
    <property type="entry name" value="Kinase-like_dom_sf"/>
</dbReference>
<dbReference type="UniPathway" id="UPA00241">
    <property type="reaction ID" value="UER00356"/>
</dbReference>